<dbReference type="GO" id="GO:0005762">
    <property type="term" value="C:mitochondrial large ribosomal subunit"/>
    <property type="evidence" value="ECO:0007669"/>
    <property type="project" value="TreeGrafter"/>
</dbReference>
<sequence>MLRTVISDLARLRLGNGSVSITQVREKGHLNRPRLRNPHWFLRKKRTVHDDFVTSENRNFVKEVLHHTYNSSALTRDEQTHEKKLTNETIPEKQPWSQELRRCGVIARKIGQYPLWLKNGEKIRTTLLQVVDNHVIKYVPPEEYRPTRRPNVPYSKKYGCVLVGAESTDPTLLTKEYCGLFSNSGVMPKKNVARFMVSPQSALEAGTPLNVRHFRVGEFVDVRGKTVDHGFQGVVKRHGFKGMPASHGVTKTHRRPGNIGGGGEKGRVWPGTKLPGHMGNRWRITKGLRIWRINTKYNVLWVQGSAVPGSTNGLVYIYDTILPLRKPKDAPPNYEDNTLIEDIWFEQVHNFKDESITYKPE</sequence>
<accession>A0A6J2TZ21</accession>
<dbReference type="CTD" id="11222"/>
<dbReference type="GeneID" id="115629132"/>
<keyword evidence="3" id="KW-0687">Ribonucleoprotein</keyword>
<comment type="similarity">
    <text evidence="1">Belongs to the universal ribosomal protein uL3 family.</text>
</comment>
<evidence type="ECO:0000256" key="5">
    <source>
        <dbReference type="ARBA" id="ARBA00035396"/>
    </source>
</evidence>
<dbReference type="GO" id="GO:0003735">
    <property type="term" value="F:structural constituent of ribosome"/>
    <property type="evidence" value="ECO:0007669"/>
    <property type="project" value="InterPro"/>
</dbReference>
<dbReference type="GO" id="GO:0006412">
    <property type="term" value="P:translation"/>
    <property type="evidence" value="ECO:0007669"/>
    <property type="project" value="InterPro"/>
</dbReference>
<dbReference type="SUPFAM" id="SSF50447">
    <property type="entry name" value="Translation proteins"/>
    <property type="match status" value="1"/>
</dbReference>
<dbReference type="FunFam" id="2.40.30.10:FF:000049">
    <property type="entry name" value="39S ribosomal protein L3, mitochondrial"/>
    <property type="match status" value="1"/>
</dbReference>
<proteinExistence type="inferred from homology"/>
<dbReference type="Proteomes" id="UP000504634">
    <property type="component" value="Unplaced"/>
</dbReference>
<dbReference type="InterPro" id="IPR009000">
    <property type="entry name" value="Transl_B-barrel_sf"/>
</dbReference>
<dbReference type="Gene3D" id="2.40.30.10">
    <property type="entry name" value="Translation factors"/>
    <property type="match status" value="2"/>
</dbReference>
<evidence type="ECO:0000256" key="6">
    <source>
        <dbReference type="SAM" id="MobiDB-lite"/>
    </source>
</evidence>
<name>A0A6J2TZ21_DROLE</name>
<dbReference type="InterPro" id="IPR000597">
    <property type="entry name" value="Ribosomal_uL3"/>
</dbReference>
<dbReference type="NCBIfam" id="TIGR03625">
    <property type="entry name" value="L3_bact"/>
    <property type="match status" value="1"/>
</dbReference>
<evidence type="ECO:0000256" key="1">
    <source>
        <dbReference type="ARBA" id="ARBA00006540"/>
    </source>
</evidence>
<dbReference type="RefSeq" id="XP_030381334.1">
    <property type="nucleotide sequence ID" value="XM_030525474.1"/>
</dbReference>
<evidence type="ECO:0000313" key="7">
    <source>
        <dbReference type="Proteomes" id="UP000504634"/>
    </source>
</evidence>
<protein>
    <recommendedName>
        <fullName evidence="4">Large ribosomal subunit protein uL3m</fullName>
    </recommendedName>
    <alternativeName>
        <fullName evidence="5">39S ribosomal protein L3, mitochondrial</fullName>
    </alternativeName>
</protein>
<evidence type="ECO:0000313" key="8">
    <source>
        <dbReference type="RefSeq" id="XP_030381334.1"/>
    </source>
</evidence>
<feature type="region of interest" description="Disordered" evidence="6">
    <location>
        <begin position="242"/>
        <end position="267"/>
    </location>
</feature>
<dbReference type="OrthoDB" id="274683at2759"/>
<dbReference type="Pfam" id="PF00297">
    <property type="entry name" value="Ribosomal_L3"/>
    <property type="match status" value="1"/>
</dbReference>
<reference evidence="8" key="1">
    <citation type="submission" date="2025-08" db="UniProtKB">
        <authorList>
            <consortium name="RefSeq"/>
        </authorList>
    </citation>
    <scope>IDENTIFICATION</scope>
    <source>
        <strain evidence="8">11010-0011.00</strain>
        <tissue evidence="8">Whole body</tissue>
    </source>
</reference>
<dbReference type="InterPro" id="IPR019927">
    <property type="entry name" value="Ribosomal_uL3_bac/org-type"/>
</dbReference>
<evidence type="ECO:0000256" key="3">
    <source>
        <dbReference type="ARBA" id="ARBA00023274"/>
    </source>
</evidence>
<dbReference type="PANTHER" id="PTHR11229">
    <property type="entry name" value="50S RIBOSOMAL PROTEIN L3"/>
    <property type="match status" value="1"/>
</dbReference>
<organism evidence="7 8">
    <name type="scientific">Drosophila lebanonensis</name>
    <name type="common">Fruit fly</name>
    <name type="synonym">Scaptodrosophila lebanonensis</name>
    <dbReference type="NCBI Taxonomy" id="7225"/>
    <lineage>
        <taxon>Eukaryota</taxon>
        <taxon>Metazoa</taxon>
        <taxon>Ecdysozoa</taxon>
        <taxon>Arthropoda</taxon>
        <taxon>Hexapoda</taxon>
        <taxon>Insecta</taxon>
        <taxon>Pterygota</taxon>
        <taxon>Neoptera</taxon>
        <taxon>Endopterygota</taxon>
        <taxon>Diptera</taxon>
        <taxon>Brachycera</taxon>
        <taxon>Muscomorpha</taxon>
        <taxon>Ephydroidea</taxon>
        <taxon>Drosophilidae</taxon>
        <taxon>Scaptodrosophila</taxon>
    </lineage>
</organism>
<evidence type="ECO:0000256" key="4">
    <source>
        <dbReference type="ARBA" id="ARBA00035209"/>
    </source>
</evidence>
<gene>
    <name evidence="8" type="primary">LOC115629132</name>
</gene>
<keyword evidence="2 8" id="KW-0689">Ribosomal protein</keyword>
<evidence type="ECO:0000256" key="2">
    <source>
        <dbReference type="ARBA" id="ARBA00022980"/>
    </source>
</evidence>
<dbReference type="AlphaFoldDB" id="A0A6J2TZ21"/>
<dbReference type="PANTHER" id="PTHR11229:SF8">
    <property type="entry name" value="LARGE RIBOSOMAL SUBUNIT PROTEIN UL3M"/>
    <property type="match status" value="1"/>
</dbReference>
<keyword evidence="7" id="KW-1185">Reference proteome</keyword>